<reference evidence="2" key="2">
    <citation type="submission" date="2015-01" db="EMBL/GenBank/DDBJ databases">
        <title>Evolutionary Origins and Diversification of the Mycorrhizal Mutualists.</title>
        <authorList>
            <consortium name="DOE Joint Genome Institute"/>
            <consortium name="Mycorrhizal Genomics Consortium"/>
            <person name="Kohler A."/>
            <person name="Kuo A."/>
            <person name="Nagy L.G."/>
            <person name="Floudas D."/>
            <person name="Copeland A."/>
            <person name="Barry K.W."/>
            <person name="Cichocki N."/>
            <person name="Veneault-Fourrey C."/>
            <person name="LaButti K."/>
            <person name="Lindquist E.A."/>
            <person name="Lipzen A."/>
            <person name="Lundell T."/>
            <person name="Morin E."/>
            <person name="Murat C."/>
            <person name="Riley R."/>
            <person name="Ohm R."/>
            <person name="Sun H."/>
            <person name="Tunlid A."/>
            <person name="Henrissat B."/>
            <person name="Grigoriev I.V."/>
            <person name="Hibbett D.S."/>
            <person name="Martin F."/>
        </authorList>
    </citation>
    <scope>NUCLEOTIDE SEQUENCE [LARGE SCALE GENOMIC DNA]</scope>
    <source>
        <strain evidence="2">MUT 4182</strain>
    </source>
</reference>
<organism evidence="1 2">
    <name type="scientific">Tulasnella calospora MUT 4182</name>
    <dbReference type="NCBI Taxonomy" id="1051891"/>
    <lineage>
        <taxon>Eukaryota</taxon>
        <taxon>Fungi</taxon>
        <taxon>Dikarya</taxon>
        <taxon>Basidiomycota</taxon>
        <taxon>Agaricomycotina</taxon>
        <taxon>Agaricomycetes</taxon>
        <taxon>Cantharellales</taxon>
        <taxon>Tulasnellaceae</taxon>
        <taxon>Tulasnella</taxon>
    </lineage>
</organism>
<dbReference type="EMBL" id="KN823311">
    <property type="protein sequence ID" value="KIO18119.1"/>
    <property type="molecule type" value="Genomic_DNA"/>
</dbReference>
<reference evidence="1 2" key="1">
    <citation type="submission" date="2014-04" db="EMBL/GenBank/DDBJ databases">
        <authorList>
            <consortium name="DOE Joint Genome Institute"/>
            <person name="Kuo A."/>
            <person name="Girlanda M."/>
            <person name="Perotto S."/>
            <person name="Kohler A."/>
            <person name="Nagy L.G."/>
            <person name="Floudas D."/>
            <person name="Copeland A."/>
            <person name="Barry K.W."/>
            <person name="Cichocki N."/>
            <person name="Veneault-Fourrey C."/>
            <person name="LaButti K."/>
            <person name="Lindquist E.A."/>
            <person name="Lipzen A."/>
            <person name="Lundell T."/>
            <person name="Morin E."/>
            <person name="Murat C."/>
            <person name="Sun H."/>
            <person name="Tunlid A."/>
            <person name="Henrissat B."/>
            <person name="Grigoriev I.V."/>
            <person name="Hibbett D.S."/>
            <person name="Martin F."/>
            <person name="Nordberg H.P."/>
            <person name="Cantor M.N."/>
            <person name="Hua S.X."/>
        </authorList>
    </citation>
    <scope>NUCLEOTIDE SEQUENCE [LARGE SCALE GENOMIC DNA]</scope>
    <source>
        <strain evidence="1 2">MUT 4182</strain>
    </source>
</reference>
<evidence type="ECO:0000313" key="1">
    <source>
        <dbReference type="EMBL" id="KIO18119.1"/>
    </source>
</evidence>
<name>A0A0C3Q566_9AGAM</name>
<dbReference type="SUPFAM" id="SSF53098">
    <property type="entry name" value="Ribonuclease H-like"/>
    <property type="match status" value="1"/>
</dbReference>
<protein>
    <submittedName>
        <fullName evidence="1">Uncharacterized protein</fullName>
    </submittedName>
</protein>
<feature type="non-terminal residue" evidence="1">
    <location>
        <position position="188"/>
    </location>
</feature>
<feature type="non-terminal residue" evidence="1">
    <location>
        <position position="1"/>
    </location>
</feature>
<dbReference type="Proteomes" id="UP000054248">
    <property type="component" value="Unassembled WGS sequence"/>
</dbReference>
<dbReference type="OrthoDB" id="3251057at2759"/>
<gene>
    <name evidence="1" type="ORF">M407DRAFT_48995</name>
</gene>
<proteinExistence type="predicted"/>
<dbReference type="HOGENOM" id="CLU_050717_1_0_1"/>
<accession>A0A0C3Q566</accession>
<dbReference type="InterPro" id="IPR012337">
    <property type="entry name" value="RNaseH-like_sf"/>
</dbReference>
<evidence type="ECO:0000313" key="2">
    <source>
        <dbReference type="Proteomes" id="UP000054248"/>
    </source>
</evidence>
<dbReference type="STRING" id="1051891.A0A0C3Q566"/>
<sequence>AIAIFPKVAGLARKVHDSTTIGERFQLYVRQDRQVDPQSLPGHKTTLDRRVPTRWNSDLAAVRAHVFFERQVRRLTASDEALQQFALSDDQWKLAKELADVLQIFEEPTNYLSQSETPLIHEVLPLMESLIQRLKDVEVQRHAPLHEVTVLAARAALTVAEKYFSLARECDIYEISLVLCPDKRLTYF</sequence>
<keyword evidence="2" id="KW-1185">Reference proteome</keyword>
<dbReference type="AlphaFoldDB" id="A0A0C3Q566"/>